<comment type="caution">
    <text evidence="3">The sequence shown here is derived from an EMBL/GenBank/DDBJ whole genome shotgun (WGS) entry which is preliminary data.</text>
</comment>
<feature type="transmembrane region" description="Helical" evidence="2">
    <location>
        <begin position="625"/>
        <end position="645"/>
    </location>
</feature>
<dbReference type="Proteomes" id="UP000266743">
    <property type="component" value="Chromosome 5"/>
</dbReference>
<evidence type="ECO:0000313" key="3">
    <source>
        <dbReference type="EMBL" id="RHW72353.1"/>
    </source>
</evidence>
<evidence type="ECO:0000256" key="1">
    <source>
        <dbReference type="SAM" id="MobiDB-lite"/>
    </source>
</evidence>
<dbReference type="EMBL" id="QSBY01000005">
    <property type="protein sequence ID" value="RHW72353.1"/>
    <property type="molecule type" value="Genomic_DNA"/>
</dbReference>
<feature type="transmembrane region" description="Helical" evidence="2">
    <location>
        <begin position="339"/>
        <end position="360"/>
    </location>
</feature>
<protein>
    <submittedName>
        <fullName evidence="3">Uncharacterized protein</fullName>
    </submittedName>
</protein>
<feature type="transmembrane region" description="Helical" evidence="2">
    <location>
        <begin position="297"/>
        <end position="318"/>
    </location>
</feature>
<name>A0A3L6L6N9_9TRYP</name>
<dbReference type="AlphaFoldDB" id="A0A3L6L6N9"/>
<evidence type="ECO:0000313" key="4">
    <source>
        <dbReference type="Proteomes" id="UP000266743"/>
    </source>
</evidence>
<feature type="transmembrane region" description="Helical" evidence="2">
    <location>
        <begin position="380"/>
        <end position="400"/>
    </location>
</feature>
<dbReference type="PANTHER" id="PTHR43215">
    <property type="entry name" value="RADIAL SPOKE HEAD 1 HOMOLOG"/>
    <property type="match status" value="1"/>
</dbReference>
<reference evidence="3 4" key="1">
    <citation type="submission" date="2018-09" db="EMBL/GenBank/DDBJ databases">
        <title>whole genome sequence of T. equiperdum IVM-t1 strain.</title>
        <authorList>
            <person name="Suganuma K."/>
        </authorList>
    </citation>
    <scope>NUCLEOTIDE SEQUENCE [LARGE SCALE GENOMIC DNA]</scope>
    <source>
        <strain evidence="3 4">IVM-t1</strain>
    </source>
</reference>
<feature type="transmembrane region" description="Helical" evidence="2">
    <location>
        <begin position="459"/>
        <end position="476"/>
    </location>
</feature>
<dbReference type="SUPFAM" id="SSF82185">
    <property type="entry name" value="Histone H3 K4-specific methyltransferase SET7/9 N-terminal domain"/>
    <property type="match status" value="1"/>
</dbReference>
<feature type="transmembrane region" description="Helical" evidence="2">
    <location>
        <begin position="488"/>
        <end position="510"/>
    </location>
</feature>
<keyword evidence="2" id="KW-1133">Transmembrane helix</keyword>
<feature type="compositionally biased region" description="Polar residues" evidence="1">
    <location>
        <begin position="23"/>
        <end position="40"/>
    </location>
</feature>
<keyword evidence="2" id="KW-0812">Transmembrane</keyword>
<feature type="region of interest" description="Disordered" evidence="1">
    <location>
        <begin position="1"/>
        <end position="42"/>
    </location>
</feature>
<gene>
    <name evidence="3" type="ORF">DPX39_050045500</name>
</gene>
<sequence>MVGSASRSCGTDMVNDAEMYGGSENQPQNSSNAVTDSTPKLSRWPDGTTFEGPLVDGVPEGHGTCVYKSGCVCVGSFSRGCVEGPAEALLPCGAFFVGNFCRSAAHGHGVLLQNGRLVRGEWRDGVLVRRTLENVNDARDVQFYTRVIAKLCHRVEELNGTIERDSSSVFQQTSNSGLCIREPIVLLRDEQQQERDAVQIRRWARVATQSPPYMRNEPHGAGMPPLAREPDISPRFDRGSFSSLNTHRRQPTALDLNQLTSFARSVLASGASQQAIFASAAPAANEFFSPTRYLQCFFIMLFPFISLPQFSFSPIRRVMLKMEREFVVSGAFLFRSFNVPIYTLTFSTIATCCLIATVVIVSLKVELGPVTEGKVTLEELFIPCILWVAQSALYAAYNSYVRVAHALERLDRRLTPQLYACAAGIVNTKAKVCIFTWDDEGRRVVTNVHYRYRWLGESLFVGILFSLAGPLTRVSYKQPMFGYTKYEVSALVLISASVLVFAAMVTFNALKLTDMQRQIKEQMRALTHLAYVEGKSVMHPSEHLLQRFNLDEPFNVSDIFNGVSGWYVIRSVVVYAASCSNHAARGLAMSVFFMLVNSCFLVTALDMICMLSFHYNDLGKRFSCMHAYGVVTCSVWGILLLRYLYKCVETVCESERHLYLLDVASLYHRTRYNNAEGCADIITTCRKMVKAYEQLPCVFLFPITPFIITIVVILYIVALLIATIHVYFAAVARFADTGGR</sequence>
<accession>A0A3L6L6N9</accession>
<feature type="transmembrane region" description="Helical" evidence="2">
    <location>
        <begin position="591"/>
        <end position="613"/>
    </location>
</feature>
<evidence type="ECO:0000256" key="2">
    <source>
        <dbReference type="SAM" id="Phobius"/>
    </source>
</evidence>
<keyword evidence="2" id="KW-0472">Membrane</keyword>
<feature type="transmembrane region" description="Helical" evidence="2">
    <location>
        <begin position="697"/>
        <end position="730"/>
    </location>
</feature>
<organism evidence="3 4">
    <name type="scientific">Trypanosoma brucei equiperdum</name>
    <dbReference type="NCBI Taxonomy" id="630700"/>
    <lineage>
        <taxon>Eukaryota</taxon>
        <taxon>Discoba</taxon>
        <taxon>Euglenozoa</taxon>
        <taxon>Kinetoplastea</taxon>
        <taxon>Metakinetoplastina</taxon>
        <taxon>Trypanosomatida</taxon>
        <taxon>Trypanosomatidae</taxon>
        <taxon>Trypanosoma</taxon>
    </lineage>
</organism>
<dbReference type="PANTHER" id="PTHR43215:SF14">
    <property type="entry name" value="RADIAL SPOKE HEAD 1 HOMOLOG"/>
    <property type="match status" value="1"/>
</dbReference>
<proteinExistence type="predicted"/>